<name>A0A6A6H1V9_VIRVR</name>
<organism evidence="2 3">
    <name type="scientific">Viridothelium virens</name>
    <name type="common">Speckled blister lichen</name>
    <name type="synonym">Trypethelium virens</name>
    <dbReference type="NCBI Taxonomy" id="1048519"/>
    <lineage>
        <taxon>Eukaryota</taxon>
        <taxon>Fungi</taxon>
        <taxon>Dikarya</taxon>
        <taxon>Ascomycota</taxon>
        <taxon>Pezizomycotina</taxon>
        <taxon>Dothideomycetes</taxon>
        <taxon>Dothideomycetes incertae sedis</taxon>
        <taxon>Trypetheliales</taxon>
        <taxon>Trypetheliaceae</taxon>
        <taxon>Viridothelium</taxon>
    </lineage>
</organism>
<dbReference type="InterPro" id="IPR001810">
    <property type="entry name" value="F-box_dom"/>
</dbReference>
<dbReference type="CDD" id="cd09917">
    <property type="entry name" value="F-box_SF"/>
    <property type="match status" value="1"/>
</dbReference>
<accession>A0A6A6H1V9</accession>
<dbReference type="EMBL" id="ML991825">
    <property type="protein sequence ID" value="KAF2231563.1"/>
    <property type="molecule type" value="Genomic_DNA"/>
</dbReference>
<dbReference type="AlphaFoldDB" id="A0A6A6H1V9"/>
<feature type="domain" description="F-box" evidence="1">
    <location>
        <begin position="1"/>
        <end position="39"/>
    </location>
</feature>
<proteinExistence type="predicted"/>
<evidence type="ECO:0000259" key="1">
    <source>
        <dbReference type="PROSITE" id="PS50181"/>
    </source>
</evidence>
<dbReference type="InterPro" id="IPR036047">
    <property type="entry name" value="F-box-like_dom_sf"/>
</dbReference>
<dbReference type="SMART" id="SM00256">
    <property type="entry name" value="FBOX"/>
    <property type="match status" value="1"/>
</dbReference>
<reference evidence="2" key="1">
    <citation type="journal article" date="2020" name="Stud. Mycol.">
        <title>101 Dothideomycetes genomes: a test case for predicting lifestyles and emergence of pathogens.</title>
        <authorList>
            <person name="Haridas S."/>
            <person name="Albert R."/>
            <person name="Binder M."/>
            <person name="Bloem J."/>
            <person name="Labutti K."/>
            <person name="Salamov A."/>
            <person name="Andreopoulos B."/>
            <person name="Baker S."/>
            <person name="Barry K."/>
            <person name="Bills G."/>
            <person name="Bluhm B."/>
            <person name="Cannon C."/>
            <person name="Castanera R."/>
            <person name="Culley D."/>
            <person name="Daum C."/>
            <person name="Ezra D."/>
            <person name="Gonzalez J."/>
            <person name="Henrissat B."/>
            <person name="Kuo A."/>
            <person name="Liang C."/>
            <person name="Lipzen A."/>
            <person name="Lutzoni F."/>
            <person name="Magnuson J."/>
            <person name="Mondo S."/>
            <person name="Nolan M."/>
            <person name="Ohm R."/>
            <person name="Pangilinan J."/>
            <person name="Park H.-J."/>
            <person name="Ramirez L."/>
            <person name="Alfaro M."/>
            <person name="Sun H."/>
            <person name="Tritt A."/>
            <person name="Yoshinaga Y."/>
            <person name="Zwiers L.-H."/>
            <person name="Turgeon B."/>
            <person name="Goodwin S."/>
            <person name="Spatafora J."/>
            <person name="Crous P."/>
            <person name="Grigoriev I."/>
        </authorList>
    </citation>
    <scope>NUCLEOTIDE SEQUENCE</scope>
    <source>
        <strain evidence="2">Tuck. ex Michener</strain>
    </source>
</reference>
<keyword evidence="3" id="KW-1185">Reference proteome</keyword>
<dbReference type="Proteomes" id="UP000800092">
    <property type="component" value="Unassembled WGS sequence"/>
</dbReference>
<evidence type="ECO:0000313" key="2">
    <source>
        <dbReference type="EMBL" id="KAF2231563.1"/>
    </source>
</evidence>
<sequence>MASLQFMPSEILGLICSNLSSHDLLSSRLISHRLRDLAELDLAVIASERAATSPVLDKLLRDLPAGPWVEDEIKKEAARIKDIYCDAKHATIRSNGEHGSTVDVPTLKEYINDQYGWHAHWCTFSRLSRLLKVRELLTKMLHPTSSWGRHVPYEEAVEVVRILRHETYFTEINNESWEAALLNQQLSAHLGGDNLEISIKVGVDTAEWREGTCIVESRTV</sequence>
<evidence type="ECO:0000313" key="3">
    <source>
        <dbReference type="Proteomes" id="UP000800092"/>
    </source>
</evidence>
<protein>
    <recommendedName>
        <fullName evidence="1">F-box domain-containing protein</fullName>
    </recommendedName>
</protein>
<dbReference type="SUPFAM" id="SSF81383">
    <property type="entry name" value="F-box domain"/>
    <property type="match status" value="1"/>
</dbReference>
<dbReference type="PROSITE" id="PS50181">
    <property type="entry name" value="FBOX"/>
    <property type="match status" value="1"/>
</dbReference>
<gene>
    <name evidence="2" type="ORF">EV356DRAFT_506776</name>
</gene>